<proteinExistence type="predicted"/>
<name>A0A385SM77_9BACT</name>
<keyword evidence="1" id="KW-1133">Transmembrane helix</keyword>
<keyword evidence="3" id="KW-1185">Reference proteome</keyword>
<evidence type="ECO:0000313" key="2">
    <source>
        <dbReference type="EMBL" id="AYB32873.1"/>
    </source>
</evidence>
<keyword evidence="1" id="KW-0812">Transmembrane</keyword>
<evidence type="ECO:0000313" key="3">
    <source>
        <dbReference type="Proteomes" id="UP000266183"/>
    </source>
</evidence>
<dbReference type="AlphaFoldDB" id="A0A385SM77"/>
<keyword evidence="1" id="KW-0472">Membrane</keyword>
<evidence type="ECO:0000256" key="1">
    <source>
        <dbReference type="SAM" id="Phobius"/>
    </source>
</evidence>
<feature type="transmembrane region" description="Helical" evidence="1">
    <location>
        <begin position="148"/>
        <end position="171"/>
    </location>
</feature>
<accession>A0A385SM77</accession>
<protein>
    <submittedName>
        <fullName evidence="2">Uncharacterized protein</fullName>
    </submittedName>
</protein>
<sequence length="295" mass="33833">MSKEEVRSLIRSPVTEFYRNEFSITPTDSFEELGLFVSYDEQLKCEAFEIRTPSEPIFQGVNLLAGTYESLRNWISEMDKEIVEDNTGLTSFKFGFGLYAPDKNEDPLQNCEGVIVFREGYYDVLYQANALARETGNAQRPWITDKEYGVIGIIVLVVTAIALVVLVFLGWREDELIKEMKTRPIVYTYLEYGDGKVTSSYASNDLECLKQMKAECDSFKVGVPKIALNCTERRIGIDEPVHLLESEDDSEYGNEYAHIALFYVSQKRFPRYYVGYVVKSTIHEKPFQPQVKSNN</sequence>
<gene>
    <name evidence="2" type="ORF">D4L85_20830</name>
</gene>
<dbReference type="EMBL" id="CP032382">
    <property type="protein sequence ID" value="AYB32873.1"/>
    <property type="molecule type" value="Genomic_DNA"/>
</dbReference>
<dbReference type="Proteomes" id="UP000266183">
    <property type="component" value="Chromosome"/>
</dbReference>
<reference evidence="3" key="1">
    <citation type="submission" date="2018-09" db="EMBL/GenBank/DDBJ databases">
        <title>Chryseolinea sp. KIS68-18 isolated from soil.</title>
        <authorList>
            <person name="Weon H.-Y."/>
            <person name="Kwon S.-W."/>
            <person name="Lee S.A."/>
        </authorList>
    </citation>
    <scope>NUCLEOTIDE SEQUENCE [LARGE SCALE GENOMIC DNA]</scope>
    <source>
        <strain evidence="3">KIS68-18</strain>
    </source>
</reference>
<organism evidence="2 3">
    <name type="scientific">Chryseolinea soli</name>
    <dbReference type="NCBI Taxonomy" id="2321403"/>
    <lineage>
        <taxon>Bacteria</taxon>
        <taxon>Pseudomonadati</taxon>
        <taxon>Bacteroidota</taxon>
        <taxon>Cytophagia</taxon>
        <taxon>Cytophagales</taxon>
        <taxon>Fulvivirgaceae</taxon>
        <taxon>Chryseolinea</taxon>
    </lineage>
</organism>
<dbReference type="KEGG" id="chk:D4L85_20830"/>